<reference evidence="2 3" key="1">
    <citation type="submission" date="2020-01" db="EMBL/GenBank/DDBJ databases">
        <title>Draft genome sequence of Cand. Neptunochlamydia vexilliferae K9.</title>
        <authorList>
            <person name="Schulz F."/>
            <person name="Koestlbacher S."/>
            <person name="Wascher F."/>
            <person name="Pizzetti I."/>
            <person name="Horn M."/>
        </authorList>
    </citation>
    <scope>NUCLEOTIDE SEQUENCE [LARGE SCALE GENOMIC DNA]</scope>
    <source>
        <strain evidence="2 3">K9</strain>
    </source>
</reference>
<dbReference type="EMBL" id="JAAEJV010000003">
    <property type="protein sequence ID" value="MBF5058767.1"/>
    <property type="molecule type" value="Genomic_DNA"/>
</dbReference>
<name>A0ABS0AXA0_9BACT</name>
<protein>
    <recommendedName>
        <fullName evidence="1">Transposase putative helix-turn-helix domain-containing protein</fullName>
    </recommendedName>
</protein>
<accession>A0ABS0AXA0</accession>
<evidence type="ECO:0000313" key="3">
    <source>
        <dbReference type="Proteomes" id="UP001194714"/>
    </source>
</evidence>
<comment type="caution">
    <text evidence="2">The sequence shown here is derived from an EMBL/GenBank/DDBJ whole genome shotgun (WGS) entry which is preliminary data.</text>
</comment>
<dbReference type="InterPro" id="IPR021027">
    <property type="entry name" value="Transposase_put_HTH"/>
</dbReference>
<evidence type="ECO:0000313" key="2">
    <source>
        <dbReference type="EMBL" id="MBF5058767.1"/>
    </source>
</evidence>
<sequence>MIIRKAFRFRINTNKELNQQLSEYVGCCRFLWNKALALNLSRLEEGYNATNRHRHNEKSFYGSRKKISSDYASDDVG</sequence>
<dbReference type="Pfam" id="PF12323">
    <property type="entry name" value="HTH_OrfB_IS605"/>
    <property type="match status" value="1"/>
</dbReference>
<keyword evidence="3" id="KW-1185">Reference proteome</keyword>
<dbReference type="Proteomes" id="UP001194714">
    <property type="component" value="Unassembled WGS sequence"/>
</dbReference>
<proteinExistence type="predicted"/>
<feature type="domain" description="Transposase putative helix-turn-helix" evidence="1">
    <location>
        <begin position="1"/>
        <end position="46"/>
    </location>
</feature>
<evidence type="ECO:0000259" key="1">
    <source>
        <dbReference type="Pfam" id="PF12323"/>
    </source>
</evidence>
<organism evidence="2 3">
    <name type="scientific">Candidatus Neptunichlamydia vexilliferae</name>
    <dbReference type="NCBI Taxonomy" id="1651774"/>
    <lineage>
        <taxon>Bacteria</taxon>
        <taxon>Pseudomonadati</taxon>
        <taxon>Chlamydiota</taxon>
        <taxon>Chlamydiia</taxon>
        <taxon>Parachlamydiales</taxon>
        <taxon>Simkaniaceae</taxon>
        <taxon>Candidatus Neptunichlamydia</taxon>
    </lineage>
</organism>
<gene>
    <name evidence="2" type="ORF">NEPTK9_000266</name>
</gene>